<name>A0ABX7C2X4_9HYPH</name>
<dbReference type="EMBL" id="CP068046">
    <property type="protein sequence ID" value="QQR38128.1"/>
    <property type="molecule type" value="Genomic_DNA"/>
</dbReference>
<sequence>MRRGDLVVVVLSGNLGKPRPALVIQSDLYAETAGVMVVPFTSHIDAEIAFRIIIEPSASNGLRERSQLMVDKVTTLPRDKVGKIIGILDNAAIQQTSAQLSLLLGLVS</sequence>
<proteinExistence type="predicted"/>
<dbReference type="Pfam" id="PF02452">
    <property type="entry name" value="PemK_toxin"/>
    <property type="match status" value="1"/>
</dbReference>
<organism evidence="1 2">
    <name type="scientific">Devosia rhizoryzae</name>
    <dbReference type="NCBI Taxonomy" id="2774137"/>
    <lineage>
        <taxon>Bacteria</taxon>
        <taxon>Pseudomonadati</taxon>
        <taxon>Pseudomonadota</taxon>
        <taxon>Alphaproteobacteria</taxon>
        <taxon>Hyphomicrobiales</taxon>
        <taxon>Devosiaceae</taxon>
        <taxon>Devosia</taxon>
    </lineage>
</organism>
<protein>
    <submittedName>
        <fullName evidence="1">Type II toxin-antitoxin system PemK/MazF family toxin</fullName>
    </submittedName>
</protein>
<dbReference type="SUPFAM" id="SSF50118">
    <property type="entry name" value="Cell growth inhibitor/plasmid maintenance toxic component"/>
    <property type="match status" value="1"/>
</dbReference>
<dbReference type="RefSeq" id="WP_201630048.1">
    <property type="nucleotide sequence ID" value="NZ_CP068046.1"/>
</dbReference>
<dbReference type="Proteomes" id="UP000595857">
    <property type="component" value="Chromosome"/>
</dbReference>
<gene>
    <name evidence="1" type="ORF">JI748_10020</name>
</gene>
<evidence type="ECO:0000313" key="2">
    <source>
        <dbReference type="Proteomes" id="UP000595857"/>
    </source>
</evidence>
<reference evidence="1 2" key="1">
    <citation type="submission" date="2021-01" db="EMBL/GenBank/DDBJ databases">
        <title>Genome seq and assembly of Devosia sp. LEGU1.</title>
        <authorList>
            <person name="Chhetri G."/>
        </authorList>
    </citation>
    <scope>NUCLEOTIDE SEQUENCE [LARGE SCALE GENOMIC DNA]</scope>
    <source>
        <strain evidence="1 2">LEGU1</strain>
    </source>
</reference>
<dbReference type="PANTHER" id="PTHR33988">
    <property type="entry name" value="ENDORIBONUCLEASE MAZF-RELATED"/>
    <property type="match status" value="1"/>
</dbReference>
<evidence type="ECO:0000313" key="1">
    <source>
        <dbReference type="EMBL" id="QQR38128.1"/>
    </source>
</evidence>
<keyword evidence="2" id="KW-1185">Reference proteome</keyword>
<dbReference type="Gene3D" id="2.30.30.110">
    <property type="match status" value="1"/>
</dbReference>
<accession>A0ABX7C2X4</accession>
<dbReference type="InterPro" id="IPR011067">
    <property type="entry name" value="Plasmid_toxin/cell-grow_inhib"/>
</dbReference>
<dbReference type="InterPro" id="IPR003477">
    <property type="entry name" value="PemK-like"/>
</dbReference>